<evidence type="ECO:0000313" key="3">
    <source>
        <dbReference type="Proteomes" id="UP000070409"/>
    </source>
</evidence>
<dbReference type="PANTHER" id="PTHR33164">
    <property type="entry name" value="TRANSCRIPTIONAL REGULATOR, MARR FAMILY"/>
    <property type="match status" value="1"/>
</dbReference>
<evidence type="ECO:0000313" key="2">
    <source>
        <dbReference type="EMBL" id="KXO99149.1"/>
    </source>
</evidence>
<dbReference type="PANTHER" id="PTHR33164:SF43">
    <property type="entry name" value="HTH-TYPE TRANSCRIPTIONAL REPRESSOR YETL"/>
    <property type="match status" value="1"/>
</dbReference>
<dbReference type="SMART" id="SM00347">
    <property type="entry name" value="HTH_MARR"/>
    <property type="match status" value="1"/>
</dbReference>
<name>A0A137ZLU1_9ACTN</name>
<protein>
    <recommendedName>
        <fullName evidence="1">HTH marR-type domain-containing protein</fullName>
    </recommendedName>
</protein>
<dbReference type="RefSeq" id="WP_082789268.1">
    <property type="nucleotide sequence ID" value="NZ_LSRE01000010.1"/>
</dbReference>
<dbReference type="InterPro" id="IPR039422">
    <property type="entry name" value="MarR/SlyA-like"/>
</dbReference>
<accession>A0A137ZLU1</accession>
<dbReference type="Proteomes" id="UP000070409">
    <property type="component" value="Unassembled WGS sequence"/>
</dbReference>
<dbReference type="PROSITE" id="PS50995">
    <property type="entry name" value="HTH_MARR_2"/>
    <property type="match status" value="1"/>
</dbReference>
<dbReference type="Gene3D" id="1.10.10.10">
    <property type="entry name" value="Winged helix-like DNA-binding domain superfamily/Winged helix DNA-binding domain"/>
    <property type="match status" value="1"/>
</dbReference>
<gene>
    <name evidence="2" type="ORF">AXK61_17900</name>
</gene>
<feature type="domain" description="HTH marR-type" evidence="1">
    <location>
        <begin position="8"/>
        <end position="140"/>
    </location>
</feature>
<dbReference type="SUPFAM" id="SSF46785">
    <property type="entry name" value="Winged helix' DNA-binding domain"/>
    <property type="match status" value="1"/>
</dbReference>
<dbReference type="EMBL" id="LSRE01000010">
    <property type="protein sequence ID" value="KXO99149.1"/>
    <property type="molecule type" value="Genomic_DNA"/>
</dbReference>
<comment type="caution">
    <text evidence="2">The sequence shown here is derived from an EMBL/GenBank/DDBJ whole genome shotgun (WGS) entry which is preliminary data.</text>
</comment>
<evidence type="ECO:0000259" key="1">
    <source>
        <dbReference type="PROSITE" id="PS50995"/>
    </source>
</evidence>
<proteinExistence type="predicted"/>
<sequence>MPDAPPSGPDLAALLARLFPRLMALEEPILAAAGVTMWEYAILSELVADTALSQVELSRRTGRDTTRLGKHLIALSERGLLERDRASDGRQRTVRLTGEGRTLQATAKRAIRSAEDGLLAASLSPTEASELRRMLTALGR</sequence>
<dbReference type="InterPro" id="IPR036390">
    <property type="entry name" value="WH_DNA-bd_sf"/>
</dbReference>
<keyword evidence="3" id="KW-1185">Reference proteome</keyword>
<dbReference type="InterPro" id="IPR036388">
    <property type="entry name" value="WH-like_DNA-bd_sf"/>
</dbReference>
<reference evidence="2 3" key="1">
    <citation type="submission" date="2016-02" db="EMBL/GenBank/DDBJ databases">
        <authorList>
            <person name="Teng J.L."/>
            <person name="Tang Y."/>
            <person name="Huang Y."/>
            <person name="Guo F."/>
            <person name="Wei W."/>
            <person name="Chen J.H."/>
            <person name="Wong S.Y."/>
            <person name="Lau S.K."/>
            <person name="Woo P.C."/>
        </authorList>
    </citation>
    <scope>NUCLEOTIDE SEQUENCE [LARGE SCALE GENOMIC DNA]</scope>
    <source>
        <strain evidence="2 3">JCM 13375</strain>
    </source>
</reference>
<dbReference type="InterPro" id="IPR000835">
    <property type="entry name" value="HTH_MarR-typ"/>
</dbReference>
<organism evidence="2 3">
    <name type="scientific">Tsukamurella pseudospumae</name>
    <dbReference type="NCBI Taxonomy" id="239498"/>
    <lineage>
        <taxon>Bacteria</taxon>
        <taxon>Bacillati</taxon>
        <taxon>Actinomycetota</taxon>
        <taxon>Actinomycetes</taxon>
        <taxon>Mycobacteriales</taxon>
        <taxon>Tsukamurellaceae</taxon>
        <taxon>Tsukamurella</taxon>
    </lineage>
</organism>